<gene>
    <name evidence="2" type="ORF">FYJ74_06985</name>
</gene>
<dbReference type="InterPro" id="IPR018649">
    <property type="entry name" value="SHOCT"/>
</dbReference>
<protein>
    <recommendedName>
        <fullName evidence="1">SHOCT domain-containing protein</fullName>
    </recommendedName>
</protein>
<feature type="domain" description="SHOCT" evidence="1">
    <location>
        <begin position="186"/>
        <end position="212"/>
    </location>
</feature>
<sequence length="214" mass="23976">MKEETILKTLNCPNCGGAYNPAKYRCDYCGSYVILSKENYVDLSEIPFDLESKIENKYPGIYVFGRLLGKGEKPILLGSANYLTGIVSAGGKLLLTNKSLSFSAHGLNIGRKEAKIDLRDITDVRMSANFLISQHIIVSTSNSSYKFVVHHGKEWVEKIKDAITHAEKFDERAGNSCAMASDYTVELRNLKKLLDEGIITQEEFDIKKRTILEI</sequence>
<evidence type="ECO:0000313" key="3">
    <source>
        <dbReference type="Proteomes" id="UP000473699"/>
    </source>
</evidence>
<dbReference type="EMBL" id="VUNH01000006">
    <property type="protein sequence ID" value="MST55775.1"/>
    <property type="molecule type" value="Genomic_DNA"/>
</dbReference>
<evidence type="ECO:0000259" key="1">
    <source>
        <dbReference type="Pfam" id="PF09851"/>
    </source>
</evidence>
<comment type="caution">
    <text evidence="2">The sequence shown here is derived from an EMBL/GenBank/DDBJ whole genome shotgun (WGS) entry which is preliminary data.</text>
</comment>
<proteinExistence type="predicted"/>
<evidence type="ECO:0000313" key="2">
    <source>
        <dbReference type="EMBL" id="MST55775.1"/>
    </source>
</evidence>
<dbReference type="AlphaFoldDB" id="A0A6L5YCD1"/>
<reference evidence="2 3" key="1">
    <citation type="submission" date="2019-08" db="EMBL/GenBank/DDBJ databases">
        <title>In-depth cultivation of the pig gut microbiome towards novel bacterial diversity and tailored functional studies.</title>
        <authorList>
            <person name="Wylensek D."/>
            <person name="Hitch T.C.A."/>
            <person name="Clavel T."/>
        </authorList>
    </citation>
    <scope>NUCLEOTIDE SEQUENCE [LARGE SCALE GENOMIC DNA]</scope>
    <source>
        <strain evidence="2 3">SM-530-WT-4B</strain>
    </source>
</reference>
<keyword evidence="3" id="KW-1185">Reference proteome</keyword>
<dbReference type="Pfam" id="PF09851">
    <property type="entry name" value="SHOCT"/>
    <property type="match status" value="1"/>
</dbReference>
<organism evidence="2 3">
    <name type="scientific">Pyramidobacter porci</name>
    <dbReference type="NCBI Taxonomy" id="2605789"/>
    <lineage>
        <taxon>Bacteria</taxon>
        <taxon>Thermotogati</taxon>
        <taxon>Synergistota</taxon>
        <taxon>Synergistia</taxon>
        <taxon>Synergistales</taxon>
        <taxon>Dethiosulfovibrionaceae</taxon>
        <taxon>Pyramidobacter</taxon>
    </lineage>
</organism>
<accession>A0A6L5YCD1</accession>
<name>A0A6L5YCD1_9BACT</name>
<dbReference type="Proteomes" id="UP000473699">
    <property type="component" value="Unassembled WGS sequence"/>
</dbReference>